<accession>A0A699XFN4</accession>
<dbReference type="AlphaFoldDB" id="A0A699XFN4"/>
<feature type="region of interest" description="Disordered" evidence="1">
    <location>
        <begin position="1"/>
        <end position="45"/>
    </location>
</feature>
<evidence type="ECO:0000256" key="1">
    <source>
        <dbReference type="SAM" id="MobiDB-lite"/>
    </source>
</evidence>
<name>A0A699XFN4_TANCI</name>
<sequence length="45" mass="4645">RPAAILRGRCRSAASGPGLRGASHRPSALPAPTPRSGRFADKALH</sequence>
<evidence type="ECO:0000313" key="2">
    <source>
        <dbReference type="EMBL" id="GFD56666.1"/>
    </source>
</evidence>
<dbReference type="EMBL" id="BKCJ011832051">
    <property type="protein sequence ID" value="GFD56666.1"/>
    <property type="molecule type" value="Genomic_DNA"/>
</dbReference>
<reference evidence="2" key="1">
    <citation type="journal article" date="2019" name="Sci. Rep.">
        <title>Draft genome of Tanacetum cinerariifolium, the natural source of mosquito coil.</title>
        <authorList>
            <person name="Yamashiro T."/>
            <person name="Shiraishi A."/>
            <person name="Satake H."/>
            <person name="Nakayama K."/>
        </authorList>
    </citation>
    <scope>NUCLEOTIDE SEQUENCE</scope>
</reference>
<feature type="non-terminal residue" evidence="2">
    <location>
        <position position="1"/>
    </location>
</feature>
<comment type="caution">
    <text evidence="2">The sequence shown here is derived from an EMBL/GenBank/DDBJ whole genome shotgun (WGS) entry which is preliminary data.</text>
</comment>
<gene>
    <name evidence="2" type="ORF">Tci_928635</name>
</gene>
<protein>
    <submittedName>
        <fullName evidence="2">Uncharacterized protein</fullName>
    </submittedName>
</protein>
<organism evidence="2">
    <name type="scientific">Tanacetum cinerariifolium</name>
    <name type="common">Dalmatian daisy</name>
    <name type="synonym">Chrysanthemum cinerariifolium</name>
    <dbReference type="NCBI Taxonomy" id="118510"/>
    <lineage>
        <taxon>Eukaryota</taxon>
        <taxon>Viridiplantae</taxon>
        <taxon>Streptophyta</taxon>
        <taxon>Embryophyta</taxon>
        <taxon>Tracheophyta</taxon>
        <taxon>Spermatophyta</taxon>
        <taxon>Magnoliopsida</taxon>
        <taxon>eudicotyledons</taxon>
        <taxon>Gunneridae</taxon>
        <taxon>Pentapetalae</taxon>
        <taxon>asterids</taxon>
        <taxon>campanulids</taxon>
        <taxon>Asterales</taxon>
        <taxon>Asteraceae</taxon>
        <taxon>Asteroideae</taxon>
        <taxon>Anthemideae</taxon>
        <taxon>Anthemidinae</taxon>
        <taxon>Tanacetum</taxon>
    </lineage>
</organism>
<proteinExistence type="predicted"/>